<evidence type="ECO:0000256" key="1">
    <source>
        <dbReference type="ARBA" id="ARBA00034120"/>
    </source>
</evidence>
<keyword evidence="3" id="KW-0695">RNA-directed DNA polymerase</keyword>
<dbReference type="PANTHER" id="PTHR34047">
    <property type="entry name" value="NUCLEAR INTRON MATURASE 1, MITOCHONDRIAL-RELATED"/>
    <property type="match status" value="1"/>
</dbReference>
<feature type="domain" description="Reverse transcriptase" evidence="2">
    <location>
        <begin position="45"/>
        <end position="309"/>
    </location>
</feature>
<keyword evidence="4" id="KW-1185">Reference proteome</keyword>
<dbReference type="RefSeq" id="WP_319807683.1">
    <property type="nucleotide sequence ID" value="NZ_CP107052.1"/>
</dbReference>
<dbReference type="EMBL" id="CP107052">
    <property type="protein sequence ID" value="UYH52088.1"/>
    <property type="molecule type" value="Genomic_DNA"/>
</dbReference>
<dbReference type="InterPro" id="IPR000477">
    <property type="entry name" value="RT_dom"/>
</dbReference>
<dbReference type="InterPro" id="IPR051083">
    <property type="entry name" value="GrpII_Intron_Splice-Mob/Def"/>
</dbReference>
<comment type="similarity">
    <text evidence="1">Belongs to the bacterial reverse transcriptase family.</text>
</comment>
<reference evidence="3" key="1">
    <citation type="submission" date="2022-10" db="EMBL/GenBank/DDBJ databases">
        <title>Candidatus Kirkpatrella diaphorinas gen. nov., sp. nov., an uncultured endosymbiont identified in a population of Diaphorina citri from Hawaii.</title>
        <authorList>
            <person name="Henry E.M."/>
            <person name="Carlson C.R."/>
            <person name="Kuo Y.-W."/>
        </authorList>
    </citation>
    <scope>NUCLEOTIDE SEQUENCE</scope>
    <source>
        <strain evidence="3">CADCRV1</strain>
    </source>
</reference>
<dbReference type="Pfam" id="PF00078">
    <property type="entry name" value="RVT_1"/>
    <property type="match status" value="1"/>
</dbReference>
<protein>
    <submittedName>
        <fullName evidence="3">Reverse transcriptase/maturase family protein</fullName>
    </submittedName>
</protein>
<evidence type="ECO:0000313" key="4">
    <source>
        <dbReference type="Proteomes" id="UP001163831"/>
    </source>
</evidence>
<evidence type="ECO:0000259" key="2">
    <source>
        <dbReference type="Pfam" id="PF00078"/>
    </source>
</evidence>
<sequence length="418" mass="48062">MSEAFALKAMRPAEVSRHAFSPLLHYNQTKINYKKNAETGVREIVRKFRPISYPSHRDACILAYYAHILSRALDVVYKGKNISNNVIAYRPLGQANYHFAAEAMSFAQAHSPATILAFDISSFFNNLDHFFLKQRLKSLLGVGELSDDWYKVFRFITNYHYVELEELKAHPMLGPQLKKEKCGPIANLKELKKEGIAFHRNPELREGRRRGIPQGTPISAALSNLYMLQFDEAAKNYCDEIHAFYRRYSDDILIICKPEDASELETKILNLIAGEKLEIAPSKTEKTLFDKGRLSPRASKAAQYLGFTFNESGPSIRGSSLARQWRKMRRAIRHAEKSALIRQTKGCSGKIYTKKLYKRFNYIKFYQGDTLCTLKNFASYGRRSAKAFEQGEQICRQVRRLERAARREIAKIKTNFST</sequence>
<name>A0ABY6GMG6_9PROT</name>
<gene>
    <name evidence="3" type="ORF">N5W20_04330</name>
</gene>
<keyword evidence="3" id="KW-0548">Nucleotidyltransferase</keyword>
<accession>A0ABY6GMG6</accession>
<proteinExistence type="inferred from homology"/>
<dbReference type="PANTHER" id="PTHR34047:SF8">
    <property type="entry name" value="PROTEIN YKFC"/>
    <property type="match status" value="1"/>
</dbReference>
<evidence type="ECO:0000313" key="3">
    <source>
        <dbReference type="EMBL" id="UYH52088.1"/>
    </source>
</evidence>
<dbReference type="InterPro" id="IPR043502">
    <property type="entry name" value="DNA/RNA_pol_sf"/>
</dbReference>
<dbReference type="Proteomes" id="UP001163831">
    <property type="component" value="Chromosome"/>
</dbReference>
<dbReference type="SUPFAM" id="SSF56672">
    <property type="entry name" value="DNA/RNA polymerases"/>
    <property type="match status" value="1"/>
</dbReference>
<dbReference type="CDD" id="cd01651">
    <property type="entry name" value="RT_G2_intron"/>
    <property type="match status" value="1"/>
</dbReference>
<dbReference type="GO" id="GO:0003964">
    <property type="term" value="F:RNA-directed DNA polymerase activity"/>
    <property type="evidence" value="ECO:0007669"/>
    <property type="project" value="UniProtKB-KW"/>
</dbReference>
<keyword evidence="3" id="KW-0808">Transferase</keyword>
<organism evidence="3 4">
    <name type="scientific">Candidatus Kirkpatrickella diaphorinae</name>
    <dbReference type="NCBI Taxonomy" id="2984322"/>
    <lineage>
        <taxon>Bacteria</taxon>
        <taxon>Pseudomonadati</taxon>
        <taxon>Pseudomonadota</taxon>
        <taxon>Alphaproteobacteria</taxon>
        <taxon>Acetobacterales</taxon>
        <taxon>Acetobacteraceae</taxon>
        <taxon>Candidatus Kirkpatrickella</taxon>
    </lineage>
</organism>